<dbReference type="RefSeq" id="WP_143948090.1">
    <property type="nucleotide sequence ID" value="NZ_BAABMB010000002.1"/>
</dbReference>
<feature type="active site" description="Proton acceptor" evidence="9">
    <location>
        <position position="64"/>
    </location>
</feature>
<dbReference type="OrthoDB" id="9804578at2"/>
<keyword evidence="6 9" id="KW-0057">Aromatic amino acid biosynthesis</keyword>
<accession>A0A556ATQ2</accession>
<dbReference type="FunFam" id="3.20.20.70:FF:000037">
    <property type="entry name" value="Tryptophan synthase alpha chain"/>
    <property type="match status" value="1"/>
</dbReference>
<evidence type="ECO:0000313" key="12">
    <source>
        <dbReference type="Proteomes" id="UP000318405"/>
    </source>
</evidence>
<dbReference type="InterPro" id="IPR013785">
    <property type="entry name" value="Aldolase_TIM"/>
</dbReference>
<dbReference type="CDD" id="cd04724">
    <property type="entry name" value="Tryptophan_synthase_alpha"/>
    <property type="match status" value="1"/>
</dbReference>
<comment type="pathway">
    <text evidence="2 9">Amino-acid biosynthesis; L-tryptophan biosynthesis; L-tryptophan from chorismate: step 5/5.</text>
</comment>
<evidence type="ECO:0000313" key="11">
    <source>
        <dbReference type="EMBL" id="TSH95765.1"/>
    </source>
</evidence>
<dbReference type="SUPFAM" id="SSF51366">
    <property type="entry name" value="Ribulose-phoshate binding barrel"/>
    <property type="match status" value="1"/>
</dbReference>
<dbReference type="UniPathway" id="UPA00035">
    <property type="reaction ID" value="UER00044"/>
</dbReference>
<dbReference type="PROSITE" id="PS00167">
    <property type="entry name" value="TRP_SYNTHASE_ALPHA"/>
    <property type="match status" value="1"/>
</dbReference>
<dbReference type="NCBIfam" id="TIGR00262">
    <property type="entry name" value="trpA"/>
    <property type="match status" value="1"/>
</dbReference>
<keyword evidence="4 9" id="KW-0028">Amino-acid biosynthesis</keyword>
<dbReference type="Gene3D" id="3.20.20.70">
    <property type="entry name" value="Aldolase class I"/>
    <property type="match status" value="1"/>
</dbReference>
<evidence type="ECO:0000256" key="8">
    <source>
        <dbReference type="ARBA" id="ARBA00049047"/>
    </source>
</evidence>
<dbReference type="InterPro" id="IPR011060">
    <property type="entry name" value="RibuloseP-bd_barrel"/>
</dbReference>
<evidence type="ECO:0000256" key="3">
    <source>
        <dbReference type="ARBA" id="ARBA00011270"/>
    </source>
</evidence>
<dbReference type="HAMAP" id="MF_00131">
    <property type="entry name" value="Trp_synth_alpha"/>
    <property type="match status" value="1"/>
</dbReference>
<dbReference type="GO" id="GO:0004834">
    <property type="term" value="F:tryptophan synthase activity"/>
    <property type="evidence" value="ECO:0007669"/>
    <property type="project" value="UniProtKB-UniRule"/>
</dbReference>
<dbReference type="Pfam" id="PF00290">
    <property type="entry name" value="Trp_syntA"/>
    <property type="match status" value="1"/>
</dbReference>
<evidence type="ECO:0000256" key="9">
    <source>
        <dbReference type="HAMAP-Rule" id="MF_00131"/>
    </source>
</evidence>
<name>A0A556ATQ2_9BURK</name>
<evidence type="ECO:0000256" key="5">
    <source>
        <dbReference type="ARBA" id="ARBA00022822"/>
    </source>
</evidence>
<dbReference type="InterPro" id="IPR018204">
    <property type="entry name" value="Trp_synthase_alpha_AS"/>
</dbReference>
<comment type="caution">
    <text evidence="11">The sequence shown here is derived from an EMBL/GenBank/DDBJ whole genome shotgun (WGS) entry which is preliminary data.</text>
</comment>
<comment type="similarity">
    <text evidence="9 10">Belongs to the TrpA family.</text>
</comment>
<dbReference type="AlphaFoldDB" id="A0A556ATQ2"/>
<keyword evidence="5 9" id="KW-0822">Tryptophan biosynthesis</keyword>
<evidence type="ECO:0000256" key="2">
    <source>
        <dbReference type="ARBA" id="ARBA00004733"/>
    </source>
</evidence>
<evidence type="ECO:0000256" key="7">
    <source>
        <dbReference type="ARBA" id="ARBA00023239"/>
    </source>
</evidence>
<reference evidence="11 12" key="1">
    <citation type="submission" date="2019-07" db="EMBL/GenBank/DDBJ databases">
        <title>Qingshengfaniella alkalisoli gen. nov., sp. nov., isolated from saline soil.</title>
        <authorList>
            <person name="Xu L."/>
            <person name="Huang X.-X."/>
            <person name="Sun J.-Q."/>
        </authorList>
    </citation>
    <scope>NUCLEOTIDE SEQUENCE [LARGE SCALE GENOMIC DNA]</scope>
    <source>
        <strain evidence="11 12">DSM 27279</strain>
    </source>
</reference>
<feature type="active site" description="Proton acceptor" evidence="9">
    <location>
        <position position="53"/>
    </location>
</feature>
<dbReference type="InterPro" id="IPR002028">
    <property type="entry name" value="Trp_synthase_suA"/>
</dbReference>
<dbReference type="PANTHER" id="PTHR43406">
    <property type="entry name" value="TRYPTOPHAN SYNTHASE, ALPHA CHAIN"/>
    <property type="match status" value="1"/>
</dbReference>
<comment type="catalytic activity">
    <reaction evidence="8 9">
        <text>(1S,2R)-1-C-(indol-3-yl)glycerol 3-phosphate + L-serine = D-glyceraldehyde 3-phosphate + L-tryptophan + H2O</text>
        <dbReference type="Rhea" id="RHEA:10532"/>
        <dbReference type="ChEBI" id="CHEBI:15377"/>
        <dbReference type="ChEBI" id="CHEBI:33384"/>
        <dbReference type="ChEBI" id="CHEBI:57912"/>
        <dbReference type="ChEBI" id="CHEBI:58866"/>
        <dbReference type="ChEBI" id="CHEBI:59776"/>
        <dbReference type="EC" id="4.2.1.20"/>
    </reaction>
</comment>
<organism evidence="11 12">
    <name type="scientific">Verticiella sediminum</name>
    <dbReference type="NCBI Taxonomy" id="1247510"/>
    <lineage>
        <taxon>Bacteria</taxon>
        <taxon>Pseudomonadati</taxon>
        <taxon>Pseudomonadota</taxon>
        <taxon>Betaproteobacteria</taxon>
        <taxon>Burkholderiales</taxon>
        <taxon>Alcaligenaceae</taxon>
        <taxon>Verticiella</taxon>
    </lineage>
</organism>
<evidence type="ECO:0000256" key="4">
    <source>
        <dbReference type="ARBA" id="ARBA00022605"/>
    </source>
</evidence>
<keyword evidence="12" id="KW-1185">Reference proteome</keyword>
<protein>
    <recommendedName>
        <fullName evidence="9">Tryptophan synthase alpha chain</fullName>
        <ecNumber evidence="9">4.2.1.20</ecNumber>
    </recommendedName>
</protein>
<evidence type="ECO:0000256" key="6">
    <source>
        <dbReference type="ARBA" id="ARBA00023141"/>
    </source>
</evidence>
<evidence type="ECO:0000256" key="10">
    <source>
        <dbReference type="RuleBase" id="RU003662"/>
    </source>
</evidence>
<dbReference type="EMBL" id="VLTJ01000020">
    <property type="protein sequence ID" value="TSH95765.1"/>
    <property type="molecule type" value="Genomic_DNA"/>
</dbReference>
<dbReference type="Proteomes" id="UP000318405">
    <property type="component" value="Unassembled WGS sequence"/>
</dbReference>
<sequence>MTTVKSSPRLSAAFAARQGGTALIPYLMAGDPAPAVTVAAMHALVAAGADVIELGVPFSDPMADGPVIQAAAERALANGVSLRDVLGMVREFRAQDADTPIVLMGYANPIERMGAAAFVDAAAQAGVDGVLTVDYPPEEVDEFSRLLGGRQIDPIFLLAPTSSDARIATVAEVARGYVYYVSLKGVTGAGHLDTADVARNVARIRRSVTLPVGVGFGIRDAASASAVAEVADAVVIGSKLVDTIAQAVQGVDAAAQPEAAARAAGQWLATIRSALDARQGKAA</sequence>
<dbReference type="EC" id="4.2.1.20" evidence="9"/>
<comment type="function">
    <text evidence="1 9">The alpha subunit is responsible for the aldol cleavage of indoleglycerol phosphate to indole and glyceraldehyde 3-phosphate.</text>
</comment>
<dbReference type="PANTHER" id="PTHR43406:SF1">
    <property type="entry name" value="TRYPTOPHAN SYNTHASE ALPHA CHAIN, CHLOROPLASTIC"/>
    <property type="match status" value="1"/>
</dbReference>
<keyword evidence="7 9" id="KW-0456">Lyase</keyword>
<comment type="subunit">
    <text evidence="3 9">Tetramer of two alpha and two beta chains.</text>
</comment>
<proteinExistence type="inferred from homology"/>
<dbReference type="GO" id="GO:0005829">
    <property type="term" value="C:cytosol"/>
    <property type="evidence" value="ECO:0007669"/>
    <property type="project" value="TreeGrafter"/>
</dbReference>
<evidence type="ECO:0000256" key="1">
    <source>
        <dbReference type="ARBA" id="ARBA00003365"/>
    </source>
</evidence>
<gene>
    <name evidence="9" type="primary">trpA</name>
    <name evidence="11" type="ORF">FOZ76_10240</name>
</gene>